<organism evidence="7">
    <name type="scientific">Salinicola endophyticus</name>
    <dbReference type="NCBI Taxonomy" id="1949083"/>
    <lineage>
        <taxon>Bacteria</taxon>
        <taxon>Pseudomonadati</taxon>
        <taxon>Pseudomonadota</taxon>
        <taxon>Gammaproteobacteria</taxon>
        <taxon>Oceanospirillales</taxon>
        <taxon>Halomonadaceae</taxon>
        <taxon>Salinicola</taxon>
    </lineage>
</organism>
<dbReference type="PANTHER" id="PTHR43461">
    <property type="entry name" value="TRANSMEMBRANE PROTEIN 256"/>
    <property type="match status" value="1"/>
</dbReference>
<keyword evidence="5 6" id="KW-0472">Membrane</keyword>
<dbReference type="AlphaFoldDB" id="A0AB74UB23"/>
<gene>
    <name evidence="7" type="ORF">ABV408_00990</name>
</gene>
<feature type="transmembrane region" description="Helical" evidence="6">
    <location>
        <begin position="100"/>
        <end position="126"/>
    </location>
</feature>
<dbReference type="GO" id="GO:0005886">
    <property type="term" value="C:plasma membrane"/>
    <property type="evidence" value="ECO:0007669"/>
    <property type="project" value="TreeGrafter"/>
</dbReference>
<comment type="similarity">
    <text evidence="2">Belongs to the UPF0382 family.</text>
</comment>
<evidence type="ECO:0000256" key="4">
    <source>
        <dbReference type="ARBA" id="ARBA00022989"/>
    </source>
</evidence>
<proteinExistence type="inferred from homology"/>
<dbReference type="EMBL" id="CP159578">
    <property type="protein sequence ID" value="XCJ79783.1"/>
    <property type="molecule type" value="Genomic_DNA"/>
</dbReference>
<protein>
    <submittedName>
        <fullName evidence="7">DUF423 domain-containing protein</fullName>
    </submittedName>
</protein>
<evidence type="ECO:0000256" key="6">
    <source>
        <dbReference type="SAM" id="Phobius"/>
    </source>
</evidence>
<dbReference type="Pfam" id="PF04241">
    <property type="entry name" value="DUF423"/>
    <property type="match status" value="1"/>
</dbReference>
<evidence type="ECO:0000256" key="2">
    <source>
        <dbReference type="ARBA" id="ARBA00009694"/>
    </source>
</evidence>
<feature type="transmembrane region" description="Helical" evidence="6">
    <location>
        <begin position="12"/>
        <end position="31"/>
    </location>
</feature>
<dbReference type="RefSeq" id="WP_353980692.1">
    <property type="nucleotide sequence ID" value="NZ_CP159578.1"/>
</dbReference>
<accession>A0AB74UB23</accession>
<feature type="transmembrane region" description="Helical" evidence="6">
    <location>
        <begin position="75"/>
        <end position="94"/>
    </location>
</feature>
<evidence type="ECO:0000256" key="5">
    <source>
        <dbReference type="ARBA" id="ARBA00023136"/>
    </source>
</evidence>
<dbReference type="InterPro" id="IPR006696">
    <property type="entry name" value="DUF423"/>
</dbReference>
<evidence type="ECO:0000256" key="3">
    <source>
        <dbReference type="ARBA" id="ARBA00022692"/>
    </source>
</evidence>
<evidence type="ECO:0000256" key="1">
    <source>
        <dbReference type="ARBA" id="ARBA00004141"/>
    </source>
</evidence>
<feature type="transmembrane region" description="Helical" evidence="6">
    <location>
        <begin position="51"/>
        <end position="68"/>
    </location>
</feature>
<dbReference type="PANTHER" id="PTHR43461:SF1">
    <property type="entry name" value="TRANSMEMBRANE PROTEIN 256"/>
    <property type="match status" value="1"/>
</dbReference>
<comment type="subcellular location">
    <subcellularLocation>
        <location evidence="1">Membrane</location>
        <topology evidence="1">Multi-pass membrane protein</topology>
    </subcellularLocation>
</comment>
<reference evidence="7" key="1">
    <citation type="submission" date="2024-06" db="EMBL/GenBank/DDBJ databases">
        <title>Complete genome of Salinicola endophyticus HNIBRBA4755.</title>
        <authorList>
            <person name="Shin S.Y."/>
            <person name="Kang H."/>
            <person name="Song J."/>
        </authorList>
    </citation>
    <scope>NUCLEOTIDE SEQUENCE</scope>
    <source>
        <strain evidence="7">HNIBRBA4755</strain>
    </source>
</reference>
<keyword evidence="4 6" id="KW-1133">Transmembrane helix</keyword>
<evidence type="ECO:0000313" key="7">
    <source>
        <dbReference type="EMBL" id="XCJ79783.1"/>
    </source>
</evidence>
<name>A0AB74UB23_9GAMM</name>
<keyword evidence="3 6" id="KW-0812">Transmembrane</keyword>
<sequence>MPQKCSAARPAWVGVAISGLLVVVAGAFGAHALADRLTPRYLEVFHTAVRYQAWHTLAIMALLAWCAQQPLRGQLAAIALWFAGMVLFSGSLYLLTLSGITALGIVTPFGGLLLMAGWVMLAIAAWRQRPSA</sequence>